<evidence type="ECO:0000313" key="3">
    <source>
        <dbReference type="Proteomes" id="UP000014760"/>
    </source>
</evidence>
<dbReference type="GO" id="GO:0051011">
    <property type="term" value="F:microtubule minus-end binding"/>
    <property type="evidence" value="ECO:0007669"/>
    <property type="project" value="TreeGrafter"/>
</dbReference>
<dbReference type="PANTHER" id="PTHR16219:SF1">
    <property type="entry name" value="HAUS AUGMIN-LIKE COMPLEX SUBUNIT 4"/>
    <property type="match status" value="1"/>
</dbReference>
<dbReference type="Proteomes" id="UP000014760">
    <property type="component" value="Unassembled WGS sequence"/>
</dbReference>
<dbReference type="GO" id="GO:0070652">
    <property type="term" value="C:HAUS complex"/>
    <property type="evidence" value="ECO:0007669"/>
    <property type="project" value="InterPro"/>
</dbReference>
<protein>
    <recommendedName>
        <fullName evidence="4">HAUS augmin-like complex subunit 4</fullName>
    </recommendedName>
</protein>
<dbReference type="InterPro" id="IPR026214">
    <property type="entry name" value="HAUS4_met"/>
</dbReference>
<name>R7V2X8_CAPTE</name>
<accession>R7V2X8</accession>
<dbReference type="EMBL" id="AMQN01000785">
    <property type="status" value="NOT_ANNOTATED_CDS"/>
    <property type="molecule type" value="Genomic_DNA"/>
</dbReference>
<dbReference type="GO" id="GO:0007098">
    <property type="term" value="P:centrosome cycle"/>
    <property type="evidence" value="ECO:0007669"/>
    <property type="project" value="InterPro"/>
</dbReference>
<sequence>MAVNEVLGNDDYSEVCLNPEFNKLLLKLKPHLTEDGTSITVQRDLRDVEERFRQEKGTWLQQHVLLSNLKDLLLESQMRGSKIATPSSSAQFYETVQNMLTHAEIGDYIHCDPETGGERTLFGLSNDDLRLKKPFEQHSKSIQQRLIPELESRLRKRCEALVGFYDSVTDAESAKLTFARTSELPTNLEQDLQKLKLDEREIKKEQSIQETQYSEYYQNLLRSLSLLESLVKNRRLKSQVESDEVSTLWLTTRCDALCLKIKIFELQILCDTYHEGTVQALRKIRGEIDRAIHSTEYDLKQVDQTLAAYEAVGSGFDNLVQEYTRLKDEIDNKKWALRELKQHSLEETSNE</sequence>
<dbReference type="PRINTS" id="PR02090">
    <property type="entry name" value="HAUSAUGMINL4"/>
</dbReference>
<evidence type="ECO:0000313" key="2">
    <source>
        <dbReference type="EnsemblMetazoa" id="CapteP198726"/>
    </source>
</evidence>
<reference evidence="3" key="1">
    <citation type="submission" date="2012-12" db="EMBL/GenBank/DDBJ databases">
        <authorList>
            <person name="Hellsten U."/>
            <person name="Grimwood J."/>
            <person name="Chapman J.A."/>
            <person name="Shapiro H."/>
            <person name="Aerts A."/>
            <person name="Otillar R.P."/>
            <person name="Terry A.Y."/>
            <person name="Boore J.L."/>
            <person name="Simakov O."/>
            <person name="Marletaz F."/>
            <person name="Cho S.-J."/>
            <person name="Edsinger-Gonzales E."/>
            <person name="Havlak P."/>
            <person name="Kuo D.-H."/>
            <person name="Larsson T."/>
            <person name="Lv J."/>
            <person name="Arendt D."/>
            <person name="Savage R."/>
            <person name="Osoegawa K."/>
            <person name="de Jong P."/>
            <person name="Lindberg D.R."/>
            <person name="Seaver E.C."/>
            <person name="Weisblat D.A."/>
            <person name="Putnam N.H."/>
            <person name="Grigoriev I.V."/>
            <person name="Rokhsar D.S."/>
        </authorList>
    </citation>
    <scope>NUCLEOTIDE SEQUENCE</scope>
    <source>
        <strain evidence="3">I ESC-2004</strain>
    </source>
</reference>
<dbReference type="EnsemblMetazoa" id="CapteT198726">
    <property type="protein sequence ID" value="CapteP198726"/>
    <property type="gene ID" value="CapteG198726"/>
</dbReference>
<dbReference type="OrthoDB" id="661220at2759"/>
<dbReference type="InterPro" id="IPR029327">
    <property type="entry name" value="HAUS4"/>
</dbReference>
<dbReference type="EMBL" id="KB295623">
    <property type="protein sequence ID" value="ELU12924.1"/>
    <property type="molecule type" value="Genomic_DNA"/>
</dbReference>
<dbReference type="AlphaFoldDB" id="R7V2X8"/>
<reference evidence="1 3" key="2">
    <citation type="journal article" date="2013" name="Nature">
        <title>Insights into bilaterian evolution from three spiralian genomes.</title>
        <authorList>
            <person name="Simakov O."/>
            <person name="Marletaz F."/>
            <person name="Cho S.J."/>
            <person name="Edsinger-Gonzales E."/>
            <person name="Havlak P."/>
            <person name="Hellsten U."/>
            <person name="Kuo D.H."/>
            <person name="Larsson T."/>
            <person name="Lv J."/>
            <person name="Arendt D."/>
            <person name="Savage R."/>
            <person name="Osoegawa K."/>
            <person name="de Jong P."/>
            <person name="Grimwood J."/>
            <person name="Chapman J.A."/>
            <person name="Shapiro H."/>
            <person name="Aerts A."/>
            <person name="Otillar R.P."/>
            <person name="Terry A.Y."/>
            <person name="Boore J.L."/>
            <person name="Grigoriev I.V."/>
            <person name="Lindberg D.R."/>
            <person name="Seaver E.C."/>
            <person name="Weisblat D.A."/>
            <person name="Putnam N.H."/>
            <person name="Rokhsar D.S."/>
        </authorList>
    </citation>
    <scope>NUCLEOTIDE SEQUENCE</scope>
    <source>
        <strain evidence="1 3">I ESC-2004</strain>
    </source>
</reference>
<dbReference type="OMA" id="NWALKEF"/>
<proteinExistence type="predicted"/>
<evidence type="ECO:0000313" key="1">
    <source>
        <dbReference type="EMBL" id="ELU12924.1"/>
    </source>
</evidence>
<dbReference type="GO" id="GO:0051225">
    <property type="term" value="P:spindle assembly"/>
    <property type="evidence" value="ECO:0007669"/>
    <property type="project" value="InterPro"/>
</dbReference>
<dbReference type="STRING" id="283909.R7V2X8"/>
<organism evidence="1">
    <name type="scientific">Capitella teleta</name>
    <name type="common">Polychaete worm</name>
    <dbReference type="NCBI Taxonomy" id="283909"/>
    <lineage>
        <taxon>Eukaryota</taxon>
        <taxon>Metazoa</taxon>
        <taxon>Spiralia</taxon>
        <taxon>Lophotrochozoa</taxon>
        <taxon>Annelida</taxon>
        <taxon>Polychaeta</taxon>
        <taxon>Sedentaria</taxon>
        <taxon>Scolecida</taxon>
        <taxon>Capitellidae</taxon>
        <taxon>Capitella</taxon>
    </lineage>
</organism>
<reference evidence="2" key="3">
    <citation type="submission" date="2015-06" db="UniProtKB">
        <authorList>
            <consortium name="EnsemblMetazoa"/>
        </authorList>
    </citation>
    <scope>IDENTIFICATION</scope>
</reference>
<dbReference type="HOGENOM" id="CLU_065166_0_0_1"/>
<gene>
    <name evidence="1" type="ORF">CAPTEDRAFT_198726</name>
</gene>
<keyword evidence="3" id="KW-1185">Reference proteome</keyword>
<evidence type="ECO:0008006" key="4">
    <source>
        <dbReference type="Google" id="ProtNLM"/>
    </source>
</evidence>
<dbReference type="PANTHER" id="PTHR16219">
    <property type="entry name" value="AUGMIN SUBUNIT 4 FAMILY MEMBER"/>
    <property type="match status" value="1"/>
</dbReference>
<dbReference type="Pfam" id="PF14735">
    <property type="entry name" value="HAUS4"/>
    <property type="match status" value="1"/>
</dbReference>